<name>Q013Y2_OSTTA</name>
<keyword evidence="2" id="KW-1133">Transmembrane helix</keyword>
<organism evidence="3 4">
    <name type="scientific">Ostreococcus tauri</name>
    <name type="common">Marine green alga</name>
    <dbReference type="NCBI Taxonomy" id="70448"/>
    <lineage>
        <taxon>Eukaryota</taxon>
        <taxon>Viridiplantae</taxon>
        <taxon>Chlorophyta</taxon>
        <taxon>Mamiellophyceae</taxon>
        <taxon>Mamiellales</taxon>
        <taxon>Bathycoccaceae</taxon>
        <taxon>Ostreococcus</taxon>
    </lineage>
</organism>
<evidence type="ECO:0000256" key="1">
    <source>
        <dbReference type="SAM" id="MobiDB-lite"/>
    </source>
</evidence>
<feature type="region of interest" description="Disordered" evidence="1">
    <location>
        <begin position="100"/>
        <end position="140"/>
    </location>
</feature>
<proteinExistence type="predicted"/>
<feature type="compositionally biased region" description="Basic and acidic residues" evidence="1">
    <location>
        <begin position="52"/>
        <end position="64"/>
    </location>
</feature>
<dbReference type="OrthoDB" id="10609247at2759"/>
<dbReference type="EMBL" id="CAID01000008">
    <property type="protein sequence ID" value="CAL54797.1"/>
    <property type="molecule type" value="Genomic_DNA"/>
</dbReference>
<feature type="compositionally biased region" description="Basic and acidic residues" evidence="1">
    <location>
        <begin position="122"/>
        <end position="133"/>
    </location>
</feature>
<comment type="caution">
    <text evidence="3">The sequence shown here is derived from an EMBL/GenBank/DDBJ whole genome shotgun (WGS) entry which is preliminary data.</text>
</comment>
<sequence length="140" mass="15661">MNAWCLGARRRPTHDGGSDGDAERTKAHASASSRREAGDHPPEHVHASYARDGFKDEKHELEHRRGTRRARLCIVLMCVVLLALAMTRPMYAPYIDVFESRDEKTAAPPTKSPPPPPTTTTDEGRSGRGEEKHRKFGWFG</sequence>
<keyword evidence="4" id="KW-1185">Reference proteome</keyword>
<dbReference type="KEGG" id="ota:OT_ostta08g00610"/>
<feature type="region of interest" description="Disordered" evidence="1">
    <location>
        <begin position="1"/>
        <end position="65"/>
    </location>
</feature>
<accession>Q013Y2</accession>
<dbReference type="OMA" id="CIGARRR"/>
<reference evidence="3 4" key="2">
    <citation type="journal article" date="2014" name="BMC Genomics">
        <title>An improved genome of the model marine alga Ostreococcus tauri unfolds by assessing Illumina de novo assemblies.</title>
        <authorList>
            <person name="Blanc-Mathieu R."/>
            <person name="Verhelst B."/>
            <person name="Derelle E."/>
            <person name="Rombauts S."/>
            <person name="Bouget F.Y."/>
            <person name="Carre I."/>
            <person name="Chateau A."/>
            <person name="Eyre-Walker A."/>
            <person name="Grimsley N."/>
            <person name="Moreau H."/>
            <person name="Piegu B."/>
            <person name="Rivals E."/>
            <person name="Schackwitz W."/>
            <person name="Van de Peer Y."/>
            <person name="Piganeau G."/>
        </authorList>
    </citation>
    <scope>NUCLEOTIDE SEQUENCE [LARGE SCALE GENOMIC DNA]</scope>
    <source>
        <strain evidence="4">OTTH 0595 / CCAP 157/2 / RCC745</strain>
    </source>
</reference>
<dbReference type="AlphaFoldDB" id="Q013Y2"/>
<dbReference type="InParanoid" id="Q013Y2"/>
<gene>
    <name evidence="3" type="ORF">OT_ostta08g00610</name>
</gene>
<evidence type="ECO:0000313" key="3">
    <source>
        <dbReference type="EMBL" id="CAL54797.1"/>
    </source>
</evidence>
<reference evidence="4" key="1">
    <citation type="journal article" date="2006" name="Proc. Natl. Acad. Sci. U.S.A.">
        <title>Genome analysis of the smallest free-living eukaryote Ostreococcus tauri unveils many unique features.</title>
        <authorList>
            <person name="Derelle E."/>
            <person name="Ferraz C."/>
            <person name="Rombauts S."/>
            <person name="Rouze P."/>
            <person name="Worden A.Z."/>
            <person name="Robbens S."/>
            <person name="Partensky F."/>
            <person name="Degroeve S."/>
            <person name="Echeynie S."/>
            <person name="Cooke R."/>
            <person name="Saeys Y."/>
            <person name="Wuyts J."/>
            <person name="Jabbari K."/>
            <person name="Bowler C."/>
            <person name="Panaud O."/>
            <person name="Piegu B."/>
            <person name="Ball S.G."/>
            <person name="Ral J.-P."/>
            <person name="Bouget F.-Y."/>
            <person name="Piganeau G."/>
            <person name="De Baets B."/>
            <person name="Picard A."/>
            <person name="Delseny M."/>
            <person name="Demaille J."/>
            <person name="Van de Peer Y."/>
            <person name="Moreau H."/>
        </authorList>
    </citation>
    <scope>NUCLEOTIDE SEQUENCE [LARGE SCALE GENOMIC DNA]</scope>
    <source>
        <strain evidence="4">OTTH 0595 / CCAP 157/2 / RCC745</strain>
    </source>
</reference>
<dbReference type="Proteomes" id="UP000009170">
    <property type="component" value="Unassembled WGS sequence"/>
</dbReference>
<feature type="compositionally biased region" description="Basic and acidic residues" evidence="1">
    <location>
        <begin position="33"/>
        <end position="46"/>
    </location>
</feature>
<keyword evidence="2" id="KW-0812">Transmembrane</keyword>
<feature type="transmembrane region" description="Helical" evidence="2">
    <location>
        <begin position="72"/>
        <end position="91"/>
    </location>
</feature>
<dbReference type="GeneID" id="9833429"/>
<evidence type="ECO:0000313" key="4">
    <source>
        <dbReference type="Proteomes" id="UP000009170"/>
    </source>
</evidence>
<feature type="compositionally biased region" description="Basic and acidic residues" evidence="1">
    <location>
        <begin position="13"/>
        <end position="26"/>
    </location>
</feature>
<dbReference type="RefSeq" id="XP_003080629.1">
    <property type="nucleotide sequence ID" value="XM_003080581.1"/>
</dbReference>
<evidence type="ECO:0000256" key="2">
    <source>
        <dbReference type="SAM" id="Phobius"/>
    </source>
</evidence>
<protein>
    <submittedName>
        <fullName evidence="3">Unnamed product</fullName>
    </submittedName>
</protein>
<keyword evidence="2" id="KW-0472">Membrane</keyword>